<organism evidence="1 2">
    <name type="scientific">Rhipicephalus microplus</name>
    <name type="common">Cattle tick</name>
    <name type="synonym">Boophilus microplus</name>
    <dbReference type="NCBI Taxonomy" id="6941"/>
    <lineage>
        <taxon>Eukaryota</taxon>
        <taxon>Metazoa</taxon>
        <taxon>Ecdysozoa</taxon>
        <taxon>Arthropoda</taxon>
        <taxon>Chelicerata</taxon>
        <taxon>Arachnida</taxon>
        <taxon>Acari</taxon>
        <taxon>Parasitiformes</taxon>
        <taxon>Ixodida</taxon>
        <taxon>Ixodoidea</taxon>
        <taxon>Ixodidae</taxon>
        <taxon>Rhipicephalinae</taxon>
        <taxon>Rhipicephalus</taxon>
        <taxon>Boophilus</taxon>
    </lineage>
</organism>
<comment type="caution">
    <text evidence="1">The sequence shown here is derived from an EMBL/GenBank/DDBJ whole genome shotgun (WGS) entry which is preliminary data.</text>
</comment>
<reference evidence="1" key="1">
    <citation type="journal article" date="2020" name="Cell">
        <title>Large-Scale Comparative Analyses of Tick Genomes Elucidate Their Genetic Diversity and Vector Capacities.</title>
        <authorList>
            <consortium name="Tick Genome and Microbiome Consortium (TIGMIC)"/>
            <person name="Jia N."/>
            <person name="Wang J."/>
            <person name="Shi W."/>
            <person name="Du L."/>
            <person name="Sun Y."/>
            <person name="Zhan W."/>
            <person name="Jiang J.F."/>
            <person name="Wang Q."/>
            <person name="Zhang B."/>
            <person name="Ji P."/>
            <person name="Bell-Sakyi L."/>
            <person name="Cui X.M."/>
            <person name="Yuan T.T."/>
            <person name="Jiang B.G."/>
            <person name="Yang W.F."/>
            <person name="Lam T.T."/>
            <person name="Chang Q.C."/>
            <person name="Ding S.J."/>
            <person name="Wang X.J."/>
            <person name="Zhu J.G."/>
            <person name="Ruan X.D."/>
            <person name="Zhao L."/>
            <person name="Wei J.T."/>
            <person name="Ye R.Z."/>
            <person name="Que T.C."/>
            <person name="Du C.H."/>
            <person name="Zhou Y.H."/>
            <person name="Cheng J.X."/>
            <person name="Dai P.F."/>
            <person name="Guo W.B."/>
            <person name="Han X.H."/>
            <person name="Huang E.J."/>
            <person name="Li L.F."/>
            <person name="Wei W."/>
            <person name="Gao Y.C."/>
            <person name="Liu J.Z."/>
            <person name="Shao H.Z."/>
            <person name="Wang X."/>
            <person name="Wang C.C."/>
            <person name="Yang T.C."/>
            <person name="Huo Q.B."/>
            <person name="Li W."/>
            <person name="Chen H.Y."/>
            <person name="Chen S.E."/>
            <person name="Zhou L.G."/>
            <person name="Ni X.B."/>
            <person name="Tian J.H."/>
            <person name="Sheng Y."/>
            <person name="Liu T."/>
            <person name="Pan Y.S."/>
            <person name="Xia L.Y."/>
            <person name="Li J."/>
            <person name="Zhao F."/>
            <person name="Cao W.C."/>
        </authorList>
    </citation>
    <scope>NUCLEOTIDE SEQUENCE</scope>
    <source>
        <strain evidence="1">Rmic-2018</strain>
    </source>
</reference>
<dbReference type="AlphaFoldDB" id="A0A9J6E052"/>
<dbReference type="Proteomes" id="UP000821866">
    <property type="component" value="Chromosome 4"/>
</dbReference>
<accession>A0A9J6E052</accession>
<reference evidence="1" key="2">
    <citation type="submission" date="2021-09" db="EMBL/GenBank/DDBJ databases">
        <authorList>
            <person name="Jia N."/>
            <person name="Wang J."/>
            <person name="Shi W."/>
            <person name="Du L."/>
            <person name="Sun Y."/>
            <person name="Zhan W."/>
            <person name="Jiang J."/>
            <person name="Wang Q."/>
            <person name="Zhang B."/>
            <person name="Ji P."/>
            <person name="Sakyi L.B."/>
            <person name="Cui X."/>
            <person name="Yuan T."/>
            <person name="Jiang B."/>
            <person name="Yang W."/>
            <person name="Lam T.T.-Y."/>
            <person name="Chang Q."/>
            <person name="Ding S."/>
            <person name="Wang X."/>
            <person name="Zhu J."/>
            <person name="Ruan X."/>
            <person name="Zhao L."/>
            <person name="Wei J."/>
            <person name="Que T."/>
            <person name="Du C."/>
            <person name="Cheng J."/>
            <person name="Dai P."/>
            <person name="Han X."/>
            <person name="Huang E."/>
            <person name="Gao Y."/>
            <person name="Liu J."/>
            <person name="Shao H."/>
            <person name="Ye R."/>
            <person name="Li L."/>
            <person name="Wei W."/>
            <person name="Wang X."/>
            <person name="Wang C."/>
            <person name="Huo Q."/>
            <person name="Li W."/>
            <person name="Guo W."/>
            <person name="Chen H."/>
            <person name="Chen S."/>
            <person name="Zhou L."/>
            <person name="Zhou L."/>
            <person name="Ni X."/>
            <person name="Tian J."/>
            <person name="Zhou Y."/>
            <person name="Sheng Y."/>
            <person name="Liu T."/>
            <person name="Pan Y."/>
            <person name="Xia L."/>
            <person name="Li J."/>
            <person name="Zhao F."/>
            <person name="Cao W."/>
        </authorList>
    </citation>
    <scope>NUCLEOTIDE SEQUENCE</scope>
    <source>
        <strain evidence="1">Rmic-2018</strain>
        <tissue evidence="1">Larvae</tissue>
    </source>
</reference>
<keyword evidence="2" id="KW-1185">Reference proteome</keyword>
<dbReference type="EMBL" id="JABSTU010000006">
    <property type="protein sequence ID" value="KAH8027481.1"/>
    <property type="molecule type" value="Genomic_DNA"/>
</dbReference>
<name>A0A9J6E052_RHIMP</name>
<evidence type="ECO:0000313" key="1">
    <source>
        <dbReference type="EMBL" id="KAH8027481.1"/>
    </source>
</evidence>
<sequence length="191" mass="20587">MVRASEYMARPMPGVATPALPDEMNTGACNFTGLNLERMVVDVLKHLPVTYAEHENWPEAFVAGLLSSSIIYTGFDKLKLAGPVVPYCTNGTRLVHAELATTGEDQIVASASWKTCNGLNGTFGTYTGARVAVTFEVVKPGYPYHAVNGAVLTHHRGPKPVFIDKRLVYSALVTPTCSLCKTKTMALNAII</sequence>
<protein>
    <submittedName>
        <fullName evidence="1">Uncharacterized protein</fullName>
    </submittedName>
</protein>
<gene>
    <name evidence="1" type="ORF">HPB51_007009</name>
</gene>
<evidence type="ECO:0000313" key="2">
    <source>
        <dbReference type="Proteomes" id="UP000821866"/>
    </source>
</evidence>
<proteinExistence type="predicted"/>
<dbReference type="VEuPathDB" id="VectorBase:LOC119168051"/>